<keyword evidence="3" id="KW-1185">Reference proteome</keyword>
<dbReference type="AlphaFoldDB" id="A0A2N5E5Y0"/>
<dbReference type="InterPro" id="IPR053714">
    <property type="entry name" value="Iso_Racemase_Enz_sf"/>
</dbReference>
<evidence type="ECO:0000313" key="2">
    <source>
        <dbReference type="EMBL" id="PLR36716.1"/>
    </source>
</evidence>
<proteinExistence type="inferred from homology"/>
<reference evidence="2 3" key="1">
    <citation type="submission" date="2017-12" db="EMBL/GenBank/DDBJ databases">
        <title>Characterization of six clinical isolates of Enterochimera gen. nov., a novel genus of the Yersiniaciae family and the three species Enterochimera arupensis sp. nov., Enterochimera coloradensis sp. nov, and Enterochimera californica sp. nov.</title>
        <authorList>
            <person name="Rossi A."/>
            <person name="Fisher M."/>
        </authorList>
    </citation>
    <scope>NUCLEOTIDE SEQUENCE [LARGE SCALE GENOMIC DNA]</scope>
    <source>
        <strain evidence="3">2015-Iso6</strain>
    </source>
</reference>
<dbReference type="InterPro" id="IPR052186">
    <property type="entry name" value="Hydantoin_racemase-like"/>
</dbReference>
<dbReference type="OrthoDB" id="9791723at2"/>
<evidence type="ECO:0000256" key="1">
    <source>
        <dbReference type="ARBA" id="ARBA00038414"/>
    </source>
</evidence>
<organism evidence="2 3">
    <name type="scientific">Chimaeribacter californicus</name>
    <dbReference type="NCBI Taxonomy" id="2060067"/>
    <lineage>
        <taxon>Bacteria</taxon>
        <taxon>Pseudomonadati</taxon>
        <taxon>Pseudomonadota</taxon>
        <taxon>Gammaproteobacteria</taxon>
        <taxon>Enterobacterales</taxon>
        <taxon>Yersiniaceae</taxon>
        <taxon>Chimaeribacter</taxon>
    </lineage>
</organism>
<dbReference type="PANTHER" id="PTHR28047">
    <property type="entry name" value="PROTEIN DCG1"/>
    <property type="match status" value="1"/>
</dbReference>
<protein>
    <submittedName>
        <fullName evidence="2">Asp/Glu racemase</fullName>
    </submittedName>
</protein>
<comment type="caution">
    <text evidence="2">The sequence shown here is derived from an EMBL/GenBank/DDBJ whole genome shotgun (WGS) entry which is preliminary data.</text>
</comment>
<dbReference type="RefSeq" id="WP_101816177.1">
    <property type="nucleotide sequence ID" value="NZ_PJZF01000008.1"/>
</dbReference>
<dbReference type="InterPro" id="IPR015942">
    <property type="entry name" value="Asp/Glu/hydantoin_racemase"/>
</dbReference>
<comment type="similarity">
    <text evidence="1">Belongs to the HyuE racemase family.</text>
</comment>
<name>A0A2N5E5Y0_9GAMM</name>
<dbReference type="Proteomes" id="UP000234240">
    <property type="component" value="Unassembled WGS sequence"/>
</dbReference>
<dbReference type="GO" id="GO:0047661">
    <property type="term" value="F:amino-acid racemase activity"/>
    <property type="evidence" value="ECO:0007669"/>
    <property type="project" value="InterPro"/>
</dbReference>
<dbReference type="Gene3D" id="3.40.50.12500">
    <property type="match status" value="1"/>
</dbReference>
<evidence type="ECO:0000313" key="3">
    <source>
        <dbReference type="Proteomes" id="UP000234240"/>
    </source>
</evidence>
<gene>
    <name evidence="2" type="ORF">CYR55_10910</name>
</gene>
<sequence>MSPRPLILQVINPNTSEAMTATIAAAARVVAAPGNEILAVCPQEGAPSIEGHFDEAIATLGVLEQVRLGRETGVDGHIIACFGDPGLLAARELATAPVIGIAEAAMHLATLVATRFSVVTTLPRTLVIARHLLHQYGFERHCAGLHAIDLPVLALEDGSGLAQQRVRELCIAARDQDGSGAVVLGCGGMADLARTLTDELGIPVIDGVSAAVKMVEALAALGLRTSKQGDLAYPLAKPLSGRFLGLNQ</sequence>
<dbReference type="PANTHER" id="PTHR28047:SF5">
    <property type="entry name" value="PROTEIN DCG1"/>
    <property type="match status" value="1"/>
</dbReference>
<dbReference type="Pfam" id="PF01177">
    <property type="entry name" value="Asp_Glu_race"/>
    <property type="match status" value="1"/>
</dbReference>
<accession>A0A2N5E5Y0</accession>
<dbReference type="EMBL" id="PJZF01000008">
    <property type="protein sequence ID" value="PLR36716.1"/>
    <property type="molecule type" value="Genomic_DNA"/>
</dbReference>